<dbReference type="AlphaFoldDB" id="A0A8H5F322"/>
<comment type="similarity">
    <text evidence="3 10">Belongs to the cytochrome P450 family.</text>
</comment>
<keyword evidence="7 9" id="KW-0408">Iron</keyword>
<dbReference type="PROSITE" id="PS00086">
    <property type="entry name" value="CYTOCHROME_P450"/>
    <property type="match status" value="1"/>
</dbReference>
<evidence type="ECO:0000313" key="11">
    <source>
        <dbReference type="EMBL" id="KAF5321940.1"/>
    </source>
</evidence>
<dbReference type="PRINTS" id="PR00385">
    <property type="entry name" value="P450"/>
</dbReference>
<dbReference type="InterPro" id="IPR017972">
    <property type="entry name" value="Cyt_P450_CS"/>
</dbReference>
<evidence type="ECO:0000256" key="2">
    <source>
        <dbReference type="ARBA" id="ARBA00005179"/>
    </source>
</evidence>
<keyword evidence="4 9" id="KW-0349">Heme</keyword>
<evidence type="ECO:0000256" key="9">
    <source>
        <dbReference type="PIRSR" id="PIRSR602401-1"/>
    </source>
</evidence>
<keyword evidence="8 10" id="KW-0503">Monooxygenase</keyword>
<dbReference type="Gene3D" id="1.10.630.10">
    <property type="entry name" value="Cytochrome P450"/>
    <property type="match status" value="1"/>
</dbReference>
<dbReference type="PRINTS" id="PR00463">
    <property type="entry name" value="EP450I"/>
</dbReference>
<evidence type="ECO:0000256" key="7">
    <source>
        <dbReference type="ARBA" id="ARBA00023004"/>
    </source>
</evidence>
<dbReference type="GO" id="GO:0005506">
    <property type="term" value="F:iron ion binding"/>
    <property type="evidence" value="ECO:0007669"/>
    <property type="project" value="InterPro"/>
</dbReference>
<reference evidence="11 12" key="1">
    <citation type="journal article" date="2020" name="ISME J.">
        <title>Uncovering the hidden diversity of litter-decomposition mechanisms in mushroom-forming fungi.</title>
        <authorList>
            <person name="Floudas D."/>
            <person name="Bentzer J."/>
            <person name="Ahren D."/>
            <person name="Johansson T."/>
            <person name="Persson P."/>
            <person name="Tunlid A."/>
        </authorList>
    </citation>
    <scope>NUCLEOTIDE SEQUENCE [LARGE SCALE GENOMIC DNA]</scope>
    <source>
        <strain evidence="11 12">CBS 101986</strain>
    </source>
</reference>
<dbReference type="Pfam" id="PF00067">
    <property type="entry name" value="p450"/>
    <property type="match status" value="1"/>
</dbReference>
<evidence type="ECO:0000256" key="1">
    <source>
        <dbReference type="ARBA" id="ARBA00001971"/>
    </source>
</evidence>
<dbReference type="PANTHER" id="PTHR46300:SF1">
    <property type="entry name" value="P450, PUTATIVE (EUROFUNG)-RELATED"/>
    <property type="match status" value="1"/>
</dbReference>
<evidence type="ECO:0008006" key="13">
    <source>
        <dbReference type="Google" id="ProtNLM"/>
    </source>
</evidence>
<evidence type="ECO:0000256" key="5">
    <source>
        <dbReference type="ARBA" id="ARBA00022723"/>
    </source>
</evidence>
<accession>A0A8H5F322</accession>
<protein>
    <recommendedName>
        <fullName evidence="13">Cytochrome P450</fullName>
    </recommendedName>
</protein>
<keyword evidence="5 9" id="KW-0479">Metal-binding</keyword>
<dbReference type="InterPro" id="IPR036396">
    <property type="entry name" value="Cyt_P450_sf"/>
</dbReference>
<name>A0A8H5F322_9AGAR</name>
<dbReference type="InterPro" id="IPR002401">
    <property type="entry name" value="Cyt_P450_E_grp-I"/>
</dbReference>
<comment type="caution">
    <text evidence="11">The sequence shown here is derived from an EMBL/GenBank/DDBJ whole genome shotgun (WGS) entry which is preliminary data.</text>
</comment>
<comment type="pathway">
    <text evidence="2">Secondary metabolite biosynthesis.</text>
</comment>
<dbReference type="Proteomes" id="UP000567179">
    <property type="component" value="Unassembled WGS sequence"/>
</dbReference>
<evidence type="ECO:0000313" key="12">
    <source>
        <dbReference type="Proteomes" id="UP000567179"/>
    </source>
</evidence>
<keyword evidence="12" id="KW-1185">Reference proteome</keyword>
<gene>
    <name evidence="11" type="ORF">D9619_001230</name>
</gene>
<organism evidence="11 12">
    <name type="scientific">Psilocybe cf. subviscida</name>
    <dbReference type="NCBI Taxonomy" id="2480587"/>
    <lineage>
        <taxon>Eukaryota</taxon>
        <taxon>Fungi</taxon>
        <taxon>Dikarya</taxon>
        <taxon>Basidiomycota</taxon>
        <taxon>Agaricomycotina</taxon>
        <taxon>Agaricomycetes</taxon>
        <taxon>Agaricomycetidae</taxon>
        <taxon>Agaricales</taxon>
        <taxon>Agaricineae</taxon>
        <taxon>Strophariaceae</taxon>
        <taxon>Psilocybe</taxon>
    </lineage>
</organism>
<sequence>MQCWRYHSVYYLRSRRAAENDPFIESAEKANETIHNVPYPDAYLVDHFHFLKHVPAWLPGAKFKRDASEWRKLTVDSINKPFDALKAEMARGTATPSFAYNLLQKAGNKETKDLYTDTNMRNVSATAYTKPGLKQATHNQTQILLGLCVLTLLSHPDKMKKIQDEIDLLTNGSRLPEFSDEENVPYLHAFIEETWSFVPLSVPHQLAVDDEYKGYFLPAKSMIIPNTWAIMHNEKVFAEPHTFNPDRFLTGDNLKEINAHYAASWGFGRRICPGRFLATGTL</sequence>
<dbReference type="OrthoDB" id="3248974at2759"/>
<evidence type="ECO:0000256" key="6">
    <source>
        <dbReference type="ARBA" id="ARBA00023002"/>
    </source>
</evidence>
<keyword evidence="6 10" id="KW-0560">Oxidoreductase</keyword>
<comment type="cofactor">
    <cofactor evidence="1 9">
        <name>heme</name>
        <dbReference type="ChEBI" id="CHEBI:30413"/>
    </cofactor>
</comment>
<evidence type="ECO:0000256" key="3">
    <source>
        <dbReference type="ARBA" id="ARBA00010617"/>
    </source>
</evidence>
<evidence type="ECO:0000256" key="10">
    <source>
        <dbReference type="RuleBase" id="RU000461"/>
    </source>
</evidence>
<dbReference type="PANTHER" id="PTHR46300">
    <property type="entry name" value="P450, PUTATIVE (EUROFUNG)-RELATED-RELATED"/>
    <property type="match status" value="1"/>
</dbReference>
<feature type="binding site" description="axial binding residue" evidence="9">
    <location>
        <position position="272"/>
    </location>
    <ligand>
        <name>heme</name>
        <dbReference type="ChEBI" id="CHEBI:30413"/>
    </ligand>
    <ligandPart>
        <name>Fe</name>
        <dbReference type="ChEBI" id="CHEBI:18248"/>
    </ligandPart>
</feature>
<dbReference type="GO" id="GO:0020037">
    <property type="term" value="F:heme binding"/>
    <property type="evidence" value="ECO:0007669"/>
    <property type="project" value="InterPro"/>
</dbReference>
<dbReference type="InterPro" id="IPR050364">
    <property type="entry name" value="Cytochrome_P450_fung"/>
</dbReference>
<dbReference type="GO" id="GO:0004497">
    <property type="term" value="F:monooxygenase activity"/>
    <property type="evidence" value="ECO:0007669"/>
    <property type="project" value="UniProtKB-KW"/>
</dbReference>
<proteinExistence type="inferred from homology"/>
<dbReference type="InterPro" id="IPR001128">
    <property type="entry name" value="Cyt_P450"/>
</dbReference>
<evidence type="ECO:0000256" key="8">
    <source>
        <dbReference type="ARBA" id="ARBA00023033"/>
    </source>
</evidence>
<dbReference type="GO" id="GO:0016705">
    <property type="term" value="F:oxidoreductase activity, acting on paired donors, with incorporation or reduction of molecular oxygen"/>
    <property type="evidence" value="ECO:0007669"/>
    <property type="project" value="InterPro"/>
</dbReference>
<dbReference type="SUPFAM" id="SSF48264">
    <property type="entry name" value="Cytochrome P450"/>
    <property type="match status" value="1"/>
</dbReference>
<dbReference type="EMBL" id="JAACJJ010000028">
    <property type="protein sequence ID" value="KAF5321940.1"/>
    <property type="molecule type" value="Genomic_DNA"/>
</dbReference>
<evidence type="ECO:0000256" key="4">
    <source>
        <dbReference type="ARBA" id="ARBA00022617"/>
    </source>
</evidence>